<dbReference type="WBParaSite" id="PSU_v2.g5135.t1">
    <property type="protein sequence ID" value="PSU_v2.g5135.t1"/>
    <property type="gene ID" value="PSU_v2.g5135"/>
</dbReference>
<name>A0A914YYV8_9BILA</name>
<dbReference type="AlphaFoldDB" id="A0A914YYV8"/>
<keyword evidence="2" id="KW-1185">Reference proteome</keyword>
<evidence type="ECO:0000313" key="2">
    <source>
        <dbReference type="Proteomes" id="UP000887577"/>
    </source>
</evidence>
<proteinExistence type="predicted"/>
<accession>A0A914YYV8</accession>
<evidence type="ECO:0000313" key="3">
    <source>
        <dbReference type="WBParaSite" id="PSU_v2.g5135.t1"/>
    </source>
</evidence>
<reference evidence="3" key="1">
    <citation type="submission" date="2022-11" db="UniProtKB">
        <authorList>
            <consortium name="WormBaseParasite"/>
        </authorList>
    </citation>
    <scope>IDENTIFICATION</scope>
</reference>
<feature type="region of interest" description="Disordered" evidence="1">
    <location>
        <begin position="383"/>
        <end position="411"/>
    </location>
</feature>
<sequence>MLSEMLIVEPYDKDSNVIEISVYSPFVQHKNILCHFSSDESMAVALVFPTVDACCTVYSILMKYQVEVKQEVEDHSPTQQIRDLFFIPLLKAAKSNPSFNERAKNCIMDMLDHIAAVVAVQQDGILKSELDEGFREEVTASSKESSNEPMILDAIDFTQSTDEYQHEIKEKSGVSFNTQTNGVMDEEPRPQAMERMQNCSLKRQKSSETSVYPAITKQRKIEVLDDEQEDVSSLHPEPRQGAKILQAKKIVKSTHFLIRKTINTGRKRHELILFLSDEKKLCYSYCFERKKRGNRFSCNGCRKMKHSAIAHLRCDEESGEYFVELGLIKHVCTPDIYANNRRLYIEPCTSYFSLFFETANVNIQTPFKGKFLTIMKVDNYSNTTAPKSSKSQTSIDQPSSSNSPESSTVVNATKQSAIVDAPKKVLKHPEFELQKISNIGLDFRYRLLVFASPDHKLCYVFCQLDRNMSFSCRGCQDDRPSIMATLHDNDDGEMCAYLNEHEHYCAPELYSEVSQKPLMKDEYFIIYTREGNMRPIIYDISNKELCYAFSVKSCSDQQITYICDGCKYLHAPAAIDMRKKLDGEYELKWKRSVHTCEPKPFVNEVQEKILMADKYKLFSDSDTVTDLKLLTFPFDDDGDKCHIFKYSKALKIFYCMKCLESDRVVIADIFVNSVQKKYILESSLAKHVCNALVYSTLDSSNFVIQASSGLEVKKFNEKVWNENNLIIAENFEFQRNRQGTLNGYLMVSVSKERKSCYKYSHEKYSSRYLCQQCQASAKVFTDENGKCFIKLSTINHQCHRLIYKPERKIIRKPDYIFFDKVKPFQLIVFTSPSHRECYVYSRKKFICLTCHSLRRDVSVYVTMFTDENGEECVYLGRQEHQCQPQKIEIVAEKYNIEL</sequence>
<dbReference type="Proteomes" id="UP000887577">
    <property type="component" value="Unplaced"/>
</dbReference>
<evidence type="ECO:0000256" key="1">
    <source>
        <dbReference type="SAM" id="MobiDB-lite"/>
    </source>
</evidence>
<protein>
    <submittedName>
        <fullName evidence="3">Uncharacterized protein</fullName>
    </submittedName>
</protein>
<organism evidence="2 3">
    <name type="scientific">Panagrolaimus superbus</name>
    <dbReference type="NCBI Taxonomy" id="310955"/>
    <lineage>
        <taxon>Eukaryota</taxon>
        <taxon>Metazoa</taxon>
        <taxon>Ecdysozoa</taxon>
        <taxon>Nematoda</taxon>
        <taxon>Chromadorea</taxon>
        <taxon>Rhabditida</taxon>
        <taxon>Tylenchina</taxon>
        <taxon>Panagrolaimomorpha</taxon>
        <taxon>Panagrolaimoidea</taxon>
        <taxon>Panagrolaimidae</taxon>
        <taxon>Panagrolaimus</taxon>
    </lineage>
</organism>
<feature type="compositionally biased region" description="Low complexity" evidence="1">
    <location>
        <begin position="388"/>
        <end position="407"/>
    </location>
</feature>